<dbReference type="Proteomes" id="UP000317429">
    <property type="component" value="Chromosome"/>
</dbReference>
<accession>A0A518D7Z0</accession>
<sequence length="204" mass="22942">MPRPRFSLLNLLLLTTIVALGLTTGMLWREVGPLRQEVQQLRNETGKLIVEDPTRLAAVQCPQTDELSWKWRVWLPAGHNYLVRTAGDDGGQVVPATGFIPSLSGQVLESGTENVIEYRIRRDLQTDVWRGSVRIAGQLRVTSGNHDWVDWPMRCSKTGGVNGTTESQDAKNPMVLMRFQIAEVNRSDEIPDPARGFLIWIEPQ</sequence>
<organism evidence="1 2">
    <name type="scientific">Pirellulimonas nuda</name>
    <dbReference type="NCBI Taxonomy" id="2528009"/>
    <lineage>
        <taxon>Bacteria</taxon>
        <taxon>Pseudomonadati</taxon>
        <taxon>Planctomycetota</taxon>
        <taxon>Planctomycetia</taxon>
        <taxon>Pirellulales</taxon>
        <taxon>Lacipirellulaceae</taxon>
        <taxon>Pirellulimonas</taxon>
    </lineage>
</organism>
<dbReference type="AlphaFoldDB" id="A0A518D7Z0"/>
<keyword evidence="2" id="KW-1185">Reference proteome</keyword>
<dbReference type="KEGG" id="pnd:Pla175_09660"/>
<reference evidence="1 2" key="1">
    <citation type="submission" date="2019-02" db="EMBL/GenBank/DDBJ databases">
        <title>Deep-cultivation of Planctomycetes and their phenomic and genomic characterization uncovers novel biology.</title>
        <authorList>
            <person name="Wiegand S."/>
            <person name="Jogler M."/>
            <person name="Boedeker C."/>
            <person name="Pinto D."/>
            <person name="Vollmers J."/>
            <person name="Rivas-Marin E."/>
            <person name="Kohn T."/>
            <person name="Peeters S.H."/>
            <person name="Heuer A."/>
            <person name="Rast P."/>
            <person name="Oberbeckmann S."/>
            <person name="Bunk B."/>
            <person name="Jeske O."/>
            <person name="Meyerdierks A."/>
            <person name="Storesund J.E."/>
            <person name="Kallscheuer N."/>
            <person name="Luecker S."/>
            <person name="Lage O.M."/>
            <person name="Pohl T."/>
            <person name="Merkel B.J."/>
            <person name="Hornburger P."/>
            <person name="Mueller R.-W."/>
            <person name="Bruemmer F."/>
            <person name="Labrenz M."/>
            <person name="Spormann A.M."/>
            <person name="Op den Camp H."/>
            <person name="Overmann J."/>
            <person name="Amann R."/>
            <person name="Jetten M.S.M."/>
            <person name="Mascher T."/>
            <person name="Medema M.H."/>
            <person name="Devos D.P."/>
            <person name="Kaster A.-K."/>
            <person name="Ovreas L."/>
            <person name="Rohde M."/>
            <person name="Galperin M.Y."/>
            <person name="Jogler C."/>
        </authorList>
    </citation>
    <scope>NUCLEOTIDE SEQUENCE [LARGE SCALE GENOMIC DNA]</scope>
    <source>
        <strain evidence="1 2">Pla175</strain>
    </source>
</reference>
<proteinExistence type="predicted"/>
<evidence type="ECO:0000313" key="2">
    <source>
        <dbReference type="Proteomes" id="UP000317429"/>
    </source>
</evidence>
<dbReference type="EMBL" id="CP036291">
    <property type="protein sequence ID" value="QDU87601.1"/>
    <property type="molecule type" value="Genomic_DNA"/>
</dbReference>
<gene>
    <name evidence="1" type="ORF">Pla175_09660</name>
</gene>
<dbReference type="OrthoDB" id="290549at2"/>
<name>A0A518D7Z0_9BACT</name>
<evidence type="ECO:0000313" key="1">
    <source>
        <dbReference type="EMBL" id="QDU87601.1"/>
    </source>
</evidence>
<protein>
    <submittedName>
        <fullName evidence="1">Uncharacterized protein</fullName>
    </submittedName>
</protein>
<dbReference type="RefSeq" id="WP_145281632.1">
    <property type="nucleotide sequence ID" value="NZ_CP036291.1"/>
</dbReference>